<dbReference type="PANTHER" id="PTHR12203:SF74">
    <property type="entry name" value="GLYCOSYLTRANSFERASE"/>
    <property type="match status" value="1"/>
</dbReference>
<dbReference type="InterPro" id="IPR006598">
    <property type="entry name" value="CAP10"/>
</dbReference>
<dbReference type="SMART" id="SM00672">
    <property type="entry name" value="CAP10"/>
    <property type="match status" value="2"/>
</dbReference>
<keyword evidence="2" id="KW-1133">Transmembrane helix</keyword>
<keyword evidence="1" id="KW-0175">Coiled coil</keyword>
<dbReference type="Proteomes" id="UP000682877">
    <property type="component" value="Chromosome 5"/>
</dbReference>
<sequence>MKMNIKDDQHKPVTFPRKSIVKATVFIVVLFISAALLDFLGYLDFNAFAGLKLITKTKEPNPYGCDFVQNQSNQTPFSQNRNSRLNPIRSKPSTCPSYFRWIHEDLRPWKQTGITRGMIEEASRTAHFRLVIRNGKAYVKRYRKSIQTRDDFTLWGIVQLLRWYPGKLPDLELMFDADDRPVVRSADFIGQQKKPPPVFRYCSDDASLDIVFPDWSFWGWAEVNIKPWGESLEAIKEGNNMTQWKERVAYAYWRGNPHVDPGRGDLLKCNVSENEEWNTRLYIQDWDKESKEGYKNSNLENQCTHRYKIYIEGWAWSVSEKYIMACDSMTLYVKPRFYDFYIRGMMPLQHYWPIRDDSKCTSLKFAVHWGNTHVEKAREIGELGSRFIREEVNMKYVYDYMFHLLKEYATLLKFKPEIPLDAEEITPDSMGCSAAERWRDFMAESMVLSPSEESPCEMLPPFDPLALKEVLERKANLTRYGKLMKLDVTVPDNDTEVCSKTMACPITDGGRIRQCMDDSLVMSPSVKAACDLPPPYGDYELKKFLKKQESRIQMMTTSILTTTNTIIKIPLNCNATQTCPSNYPSRFEPAISSSETCPDYFRWIQQDLKVWEETGITRETLERAKPKAHFRLVIKSGKLYVHQYDKAYESRDVLTIWGILQLLRMYPGQVPDLELLFFCHDTPAIWKREFMQPEPNATWPPPPLFQYCGHREAYGIVFPDWSFWGWPEVNIKEWTKLSVAIREANKRVKWNDRVPYAYWKGNSGVHPVRGNLMKCNFSDKYDPMVRLYEQDWGKEREIGFKSSNLEDQCTHRYKIYIEGRAWSVSKKYILACDSMTLLIKAEYFDFFGRSLVPLEHYWPIKSHENCGDLKFAVEWGNNNTKKAQAIGKQGSEYMMKSLEMKYVYDYMLYVLQGYGKLMKLDVTVPENATEVCSEAMACPITDGGLIRQCMDDSLVMSPSVKPACNLPQPYRNDELKRFLERQESAERKVEKWTNEYWEVQDKILQQRK</sequence>
<feature type="domain" description="Glycosyl transferase CAP10" evidence="3">
    <location>
        <begin position="669"/>
        <end position="921"/>
    </location>
</feature>
<feature type="domain" description="Glycosyl transferase CAP10" evidence="3">
    <location>
        <begin position="167"/>
        <end position="415"/>
    </location>
</feature>
<feature type="transmembrane region" description="Helical" evidence="2">
    <location>
        <begin position="20"/>
        <end position="43"/>
    </location>
</feature>
<protein>
    <recommendedName>
        <fullName evidence="3">Glycosyl transferase CAP10 domain-containing protein</fullName>
    </recommendedName>
</protein>
<keyword evidence="5" id="KW-1185">Reference proteome</keyword>
<dbReference type="InterPro" id="IPR051091">
    <property type="entry name" value="O-Glucosyltr/Glycosyltrsf_90"/>
</dbReference>
<evidence type="ECO:0000313" key="5">
    <source>
        <dbReference type="Proteomes" id="UP000682877"/>
    </source>
</evidence>
<dbReference type="EMBL" id="LR999455">
    <property type="protein sequence ID" value="CAE6078175.1"/>
    <property type="molecule type" value="Genomic_DNA"/>
</dbReference>
<proteinExistence type="predicted"/>
<reference evidence="4" key="1">
    <citation type="submission" date="2021-01" db="EMBL/GenBank/DDBJ databases">
        <authorList>
            <person name="Bezrukov I."/>
        </authorList>
    </citation>
    <scope>NUCLEOTIDE SEQUENCE</scope>
</reference>
<keyword evidence="2" id="KW-0812">Transmembrane</keyword>
<organism evidence="4 5">
    <name type="scientific">Arabidopsis arenosa</name>
    <name type="common">Sand rock-cress</name>
    <name type="synonym">Cardaminopsis arenosa</name>
    <dbReference type="NCBI Taxonomy" id="38785"/>
    <lineage>
        <taxon>Eukaryota</taxon>
        <taxon>Viridiplantae</taxon>
        <taxon>Streptophyta</taxon>
        <taxon>Embryophyta</taxon>
        <taxon>Tracheophyta</taxon>
        <taxon>Spermatophyta</taxon>
        <taxon>Magnoliopsida</taxon>
        <taxon>eudicotyledons</taxon>
        <taxon>Gunneridae</taxon>
        <taxon>Pentapetalae</taxon>
        <taxon>rosids</taxon>
        <taxon>malvids</taxon>
        <taxon>Brassicales</taxon>
        <taxon>Brassicaceae</taxon>
        <taxon>Camelineae</taxon>
        <taxon>Arabidopsis</taxon>
    </lineage>
</organism>
<dbReference type="Pfam" id="PF05686">
    <property type="entry name" value="Glyco_transf_90"/>
    <property type="match status" value="2"/>
</dbReference>
<evidence type="ECO:0000259" key="3">
    <source>
        <dbReference type="SMART" id="SM00672"/>
    </source>
</evidence>
<gene>
    <name evidence="4" type="ORF">AARE701A_LOCUS13931</name>
</gene>
<evidence type="ECO:0000256" key="1">
    <source>
        <dbReference type="SAM" id="Coils"/>
    </source>
</evidence>
<feature type="coiled-coil region" evidence="1">
    <location>
        <begin position="975"/>
        <end position="1002"/>
    </location>
</feature>
<dbReference type="AlphaFoldDB" id="A0A8S2AGT1"/>
<dbReference type="PANTHER" id="PTHR12203">
    <property type="entry name" value="KDEL LYS-ASP-GLU-LEU CONTAINING - RELATED"/>
    <property type="match status" value="1"/>
</dbReference>
<evidence type="ECO:0000313" key="4">
    <source>
        <dbReference type="EMBL" id="CAE6078175.1"/>
    </source>
</evidence>
<evidence type="ECO:0000256" key="2">
    <source>
        <dbReference type="SAM" id="Phobius"/>
    </source>
</evidence>
<name>A0A8S2AGT1_ARAAE</name>
<accession>A0A8S2AGT1</accession>
<keyword evidence="2" id="KW-0472">Membrane</keyword>